<dbReference type="OrthoDB" id="342281at2759"/>
<feature type="transmembrane region" description="Helical" evidence="5">
    <location>
        <begin position="54"/>
        <end position="75"/>
    </location>
</feature>
<dbReference type="PROSITE" id="PS51469">
    <property type="entry name" value="SUN"/>
    <property type="match status" value="1"/>
</dbReference>
<dbReference type="EnsemblMetazoa" id="AALB016139-RA">
    <property type="protein sequence ID" value="AALB016139-PA"/>
    <property type="gene ID" value="AALB016139"/>
</dbReference>
<dbReference type="GeneID" id="118459787"/>
<dbReference type="AlphaFoldDB" id="A0A8W7K5D6"/>
<evidence type="ECO:0000256" key="2">
    <source>
        <dbReference type="ARBA" id="ARBA00022692"/>
    </source>
</evidence>
<keyword evidence="2 5" id="KW-0812">Transmembrane</keyword>
<evidence type="ECO:0000313" key="7">
    <source>
        <dbReference type="EnsemblMetazoa" id="AALB016139-PA"/>
    </source>
</evidence>
<reference evidence="7" key="2">
    <citation type="submission" date="2022-08" db="UniProtKB">
        <authorList>
            <consortium name="EnsemblMetazoa"/>
        </authorList>
    </citation>
    <scope>IDENTIFICATION</scope>
    <source>
        <strain evidence="7">STECLA/ALBI9_A</strain>
    </source>
</reference>
<name>A0A8W7K5D6_ANOAL</name>
<dbReference type="PANTHER" id="PTHR12911">
    <property type="entry name" value="SAD1/UNC-84-LIKE PROTEIN-RELATED"/>
    <property type="match status" value="1"/>
</dbReference>
<dbReference type="RefSeq" id="XP_035779401.1">
    <property type="nucleotide sequence ID" value="XM_035923508.1"/>
</dbReference>
<organism evidence="7 8">
    <name type="scientific">Anopheles albimanus</name>
    <name type="common">New world malaria mosquito</name>
    <dbReference type="NCBI Taxonomy" id="7167"/>
    <lineage>
        <taxon>Eukaryota</taxon>
        <taxon>Metazoa</taxon>
        <taxon>Ecdysozoa</taxon>
        <taxon>Arthropoda</taxon>
        <taxon>Hexapoda</taxon>
        <taxon>Insecta</taxon>
        <taxon>Pterygota</taxon>
        <taxon>Neoptera</taxon>
        <taxon>Endopterygota</taxon>
        <taxon>Diptera</taxon>
        <taxon>Nematocera</taxon>
        <taxon>Culicoidea</taxon>
        <taxon>Culicidae</taxon>
        <taxon>Anophelinae</taxon>
        <taxon>Anopheles</taxon>
    </lineage>
</organism>
<evidence type="ECO:0000256" key="1">
    <source>
        <dbReference type="ARBA" id="ARBA00004370"/>
    </source>
</evidence>
<evidence type="ECO:0000256" key="5">
    <source>
        <dbReference type="SAM" id="Phobius"/>
    </source>
</evidence>
<reference evidence="7 8" key="1">
    <citation type="journal article" date="2017" name="G3 (Bethesda)">
        <title>The Physical Genome Mapping of Anopheles albimanus Corrected Scaffold Misassemblies and Identified Interarm Rearrangements in Genus Anopheles.</title>
        <authorList>
            <person name="Artemov G.N."/>
            <person name="Peery A.N."/>
            <person name="Jiang X."/>
            <person name="Tu Z."/>
            <person name="Stegniy V.N."/>
            <person name="Sharakhova M.V."/>
            <person name="Sharakhov I.V."/>
        </authorList>
    </citation>
    <scope>NUCLEOTIDE SEQUENCE [LARGE SCALE GENOMIC DNA]</scope>
    <source>
        <strain evidence="7 8">ALBI9_A</strain>
    </source>
</reference>
<evidence type="ECO:0000256" key="3">
    <source>
        <dbReference type="ARBA" id="ARBA00022989"/>
    </source>
</evidence>
<feature type="domain" description="SUN" evidence="6">
    <location>
        <begin position="89"/>
        <end position="299"/>
    </location>
</feature>
<dbReference type="GO" id="GO:0043495">
    <property type="term" value="F:protein-membrane adaptor activity"/>
    <property type="evidence" value="ECO:0007669"/>
    <property type="project" value="TreeGrafter"/>
</dbReference>
<protein>
    <recommendedName>
        <fullName evidence="6">SUN domain-containing protein</fullName>
    </recommendedName>
</protein>
<dbReference type="Proteomes" id="UP000069272">
    <property type="component" value="Chromosome 2L"/>
</dbReference>
<dbReference type="GO" id="GO:0005635">
    <property type="term" value="C:nuclear envelope"/>
    <property type="evidence" value="ECO:0007669"/>
    <property type="project" value="TreeGrafter"/>
</dbReference>
<dbReference type="GO" id="GO:0016020">
    <property type="term" value="C:membrane"/>
    <property type="evidence" value="ECO:0007669"/>
    <property type="project" value="UniProtKB-SubCell"/>
</dbReference>
<dbReference type="InterPro" id="IPR012919">
    <property type="entry name" value="SUN_dom"/>
</dbReference>
<dbReference type="Gene3D" id="2.60.120.260">
    <property type="entry name" value="Galactose-binding domain-like"/>
    <property type="match status" value="1"/>
</dbReference>
<sequence>MDLFCLDLVCQQMIFPQLFPSKHTCFQKSGRSGLSTDGCSKDIFQKMASIYSNLHVIFVTTLSSFIFVALCRIMFQPWARENSGQKYSSAEIDSKELAVVTSLQNTREVALLSERLAMLEKLNFDQFGPTDYAAHRFGGEVISVSSHIPGTNDTLMQKFQNMLPSFSDNQKQCIVQNCGTCYAILGSKGSVVIRLMSSIWPHSITVEHFPQHAYPQSRKGTYSAMNEFEVWGSNDPSDPKTDTWYGHFWFEYERDFLQTFPLRQHSAMQSVRYVRVNILSNHGQDYTCIYRIRIHGTPEN</sequence>
<keyword evidence="8" id="KW-1185">Reference proteome</keyword>
<evidence type="ECO:0000313" key="8">
    <source>
        <dbReference type="Proteomes" id="UP000069272"/>
    </source>
</evidence>
<evidence type="ECO:0000259" key="6">
    <source>
        <dbReference type="PROSITE" id="PS51469"/>
    </source>
</evidence>
<dbReference type="KEGG" id="aali:118459787"/>
<evidence type="ECO:0000256" key="4">
    <source>
        <dbReference type="ARBA" id="ARBA00023136"/>
    </source>
</evidence>
<dbReference type="InterPro" id="IPR045119">
    <property type="entry name" value="SUN1-5"/>
</dbReference>
<comment type="subcellular location">
    <subcellularLocation>
        <location evidence="1">Membrane</location>
    </subcellularLocation>
</comment>
<keyword evidence="3 5" id="KW-1133">Transmembrane helix</keyword>
<keyword evidence="4 5" id="KW-0472">Membrane</keyword>
<proteinExistence type="predicted"/>
<accession>A0A8W7K5D6</accession>
<dbReference type="Pfam" id="PF07738">
    <property type="entry name" value="Sad1_UNC"/>
    <property type="match status" value="1"/>
</dbReference>
<dbReference type="PANTHER" id="PTHR12911:SF8">
    <property type="entry name" value="KLAROID PROTEIN-RELATED"/>
    <property type="match status" value="1"/>
</dbReference>